<evidence type="ECO:0000256" key="7">
    <source>
        <dbReference type="ARBA" id="ARBA00022574"/>
    </source>
</evidence>
<dbReference type="FunFam" id="2.130.10.10:FF:000143">
    <property type="entry name" value="U3 small nucleolar RNA-interacting protein 2 isoform X2"/>
    <property type="match status" value="1"/>
</dbReference>
<keyword evidence="9" id="KW-0832">Ubl conjugation</keyword>
<protein>
    <recommendedName>
        <fullName evidence="16">U3 small nucleolar RNA-interacting protein 2</fullName>
    </recommendedName>
    <alternativeName>
        <fullName evidence="18">RRP9 homolog</fullName>
    </alternativeName>
    <alternativeName>
        <fullName evidence="17">U3 small nucleolar ribonucleoprotein-associated 55 kDa protein</fullName>
    </alternativeName>
</protein>
<dbReference type="PROSITE" id="PS50082">
    <property type="entry name" value="WD_REPEATS_2"/>
    <property type="match status" value="5"/>
</dbReference>
<feature type="repeat" description="WD" evidence="19">
    <location>
        <begin position="144"/>
        <end position="185"/>
    </location>
</feature>
<dbReference type="GO" id="GO:0034511">
    <property type="term" value="F:U3 snoRNA binding"/>
    <property type="evidence" value="ECO:0007669"/>
    <property type="project" value="InterPro"/>
</dbReference>
<dbReference type="GO" id="GO:0006364">
    <property type="term" value="P:rRNA processing"/>
    <property type="evidence" value="ECO:0007669"/>
    <property type="project" value="UniProtKB-KW"/>
</dbReference>
<evidence type="ECO:0000313" key="23">
    <source>
        <dbReference type="Proteomes" id="UP000694621"/>
    </source>
</evidence>
<feature type="compositionally biased region" description="Acidic residues" evidence="20">
    <location>
        <begin position="48"/>
        <end position="57"/>
    </location>
</feature>
<gene>
    <name evidence="22" type="primary">rrp9</name>
</gene>
<keyword evidence="8" id="KW-0677">Repeat</keyword>
<feature type="transmembrane region" description="Helical" evidence="21">
    <location>
        <begin position="639"/>
        <end position="672"/>
    </location>
</feature>
<feature type="transmembrane region" description="Helical" evidence="21">
    <location>
        <begin position="466"/>
        <end position="487"/>
    </location>
</feature>
<reference evidence="22" key="1">
    <citation type="submission" date="2025-08" db="UniProtKB">
        <authorList>
            <consortium name="Ensembl"/>
        </authorList>
    </citation>
    <scope>IDENTIFICATION</scope>
</reference>
<keyword evidence="13" id="KW-0687">Ribonucleoprotein</keyword>
<evidence type="ECO:0000256" key="10">
    <source>
        <dbReference type="ARBA" id="ARBA00022884"/>
    </source>
</evidence>
<dbReference type="InterPro" id="IPR015943">
    <property type="entry name" value="WD40/YVTN_repeat-like_dom_sf"/>
</dbReference>
<comment type="subunit">
    <text evidence="15">Interacts specifically with the U3 small nucleolar RNA (U3 snoRNA). Binds a sub-fragment of the U3 snoRNA surrounding the B/C motif (3UBC). This association with the U3BC RNA is dependent on the binding of a protein called 15.5K to the box B/C motif. The association of the protein with the U3BC RNA was found to be also dependent on a conserved RNA structure that flanks the box B/C motif. Part of the small subunit (SSU) processome, composed of more than 70 proteins and the RNA chaperone small nucleolar RNA (snoRNA) U3.</text>
</comment>
<dbReference type="Ensembl" id="ENSAMXT00005007603.1">
    <property type="protein sequence ID" value="ENSAMXP00005006717.1"/>
    <property type="gene ID" value="ENSAMXG00005003788.1"/>
</dbReference>
<dbReference type="Gene3D" id="2.130.10.10">
    <property type="entry name" value="YVTN repeat-like/Quinoprotein amine dehydrogenase"/>
    <property type="match status" value="1"/>
</dbReference>
<keyword evidence="21" id="KW-1133">Transmembrane helix</keyword>
<dbReference type="PANTHER" id="PTHR19865">
    <property type="entry name" value="U3 SMALL NUCLEOLAR RNA INTERACTING PROTEIN 2"/>
    <property type="match status" value="1"/>
</dbReference>
<evidence type="ECO:0000256" key="8">
    <source>
        <dbReference type="ARBA" id="ARBA00022737"/>
    </source>
</evidence>
<evidence type="ECO:0000313" key="22">
    <source>
        <dbReference type="Ensembl" id="ENSAMXP00005006717.1"/>
    </source>
</evidence>
<evidence type="ECO:0000256" key="13">
    <source>
        <dbReference type="ARBA" id="ARBA00023274"/>
    </source>
</evidence>
<dbReference type="GO" id="GO:0032040">
    <property type="term" value="C:small-subunit processome"/>
    <property type="evidence" value="ECO:0007669"/>
    <property type="project" value="TreeGrafter"/>
</dbReference>
<sequence>MSDFFIKKRSGPAAPGRGEKSAGLRRKGDADGGKGGRKKLSKRMNEEISSDSENENDEGAHKKQKGNVEDEEIDETPQEKKLRLAKLYLDQLREEEEKKAEDEEFESDLIAGRLHEDVLEQRGKLQRLIADELVAPDPAEIRLLRGHQLPVTCLVITPDEKYIFSGSKDCSIIKWEVESGKKVQKIPGGRKGTEKKHVGHTGHILCMAISSDGKYLATGDMNKLIMIWEAATCKHLYKFTGHRDAVSGLAFRRGTHDLYSASHDRSIKVWNVNENAYVESLFGHQDTITALDCLGRERCVTAGGRDRTVRVWKIAEESQLVFHGHEGSIDCIQLINEEHMVSGGDDGCVCVWAVHKKKPLSTVKQAHGLRGNPGLEMPNWVSSVAALNNSDTVASGSQNSAVQLWKCGQGYRSLEPLFSIPLVRSISLSLSLSLSLSRMLFNSLPFLSFLFPLSLFLSLFPLARSFPHSLVLFPSLSYSFCGAVFLVRSLARSLSLSFLAPSLSLSLSLSRYLYLSRTLFNSLSFFHSCQLTCSFPLSFSRSLVSFPLSRTLSVSLFFFYALSRSLPRSLFLAPSLSHFLSFLSHSRSRSLSLFLSSSPSLALTLSLPLFFPLSLLPSSLATSHYTFTVSYFHLHSSFFYYHCISLCISLFLVLFLSLSLSLSLSVLLISCFGSYITGS</sequence>
<feature type="compositionally biased region" description="Basic and acidic residues" evidence="20">
    <location>
        <begin position="17"/>
        <end position="34"/>
    </location>
</feature>
<evidence type="ECO:0000256" key="5">
    <source>
        <dbReference type="ARBA" id="ARBA00022552"/>
    </source>
</evidence>
<evidence type="ECO:0000256" key="6">
    <source>
        <dbReference type="ARBA" id="ARBA00022553"/>
    </source>
</evidence>
<name>A0A8B9H3H1_ASTMX</name>
<evidence type="ECO:0000256" key="20">
    <source>
        <dbReference type="SAM" id="MobiDB-lite"/>
    </source>
</evidence>
<evidence type="ECO:0000256" key="11">
    <source>
        <dbReference type="ARBA" id="ARBA00022990"/>
    </source>
</evidence>
<dbReference type="Proteomes" id="UP000694621">
    <property type="component" value="Unplaced"/>
</dbReference>
<keyword evidence="21" id="KW-0472">Membrane</keyword>
<feature type="repeat" description="WD" evidence="19">
    <location>
        <begin position="197"/>
        <end position="238"/>
    </location>
</feature>
<dbReference type="InterPro" id="IPR019775">
    <property type="entry name" value="WD40_repeat_CS"/>
</dbReference>
<evidence type="ECO:0000256" key="1">
    <source>
        <dbReference type="ARBA" id="ARBA00004604"/>
    </source>
</evidence>
<keyword evidence="10" id="KW-0694">RNA-binding</keyword>
<keyword evidence="21" id="KW-0812">Transmembrane</keyword>
<evidence type="ECO:0000256" key="16">
    <source>
        <dbReference type="ARBA" id="ARBA00074377"/>
    </source>
</evidence>
<evidence type="ECO:0000256" key="12">
    <source>
        <dbReference type="ARBA" id="ARBA00023242"/>
    </source>
</evidence>
<evidence type="ECO:0000256" key="21">
    <source>
        <dbReference type="SAM" id="Phobius"/>
    </source>
</evidence>
<dbReference type="PROSITE" id="PS00678">
    <property type="entry name" value="WD_REPEATS_1"/>
    <property type="match status" value="1"/>
</dbReference>
<keyword evidence="5" id="KW-0698">rRNA processing</keyword>
<dbReference type="SMART" id="SM00320">
    <property type="entry name" value="WD40"/>
    <property type="match status" value="6"/>
</dbReference>
<evidence type="ECO:0000256" key="2">
    <source>
        <dbReference type="ARBA" id="ARBA00006777"/>
    </source>
</evidence>
<comment type="similarity">
    <text evidence="2">Belongs to the WD repeat RRP9 family.</text>
</comment>
<dbReference type="InterPro" id="IPR039241">
    <property type="entry name" value="Rrp9-like"/>
</dbReference>
<evidence type="ECO:0000256" key="18">
    <source>
        <dbReference type="ARBA" id="ARBA00077445"/>
    </source>
</evidence>
<keyword evidence="6" id="KW-0597">Phosphoprotein</keyword>
<keyword evidence="12" id="KW-0539">Nucleus</keyword>
<keyword evidence="3" id="KW-0488">Methylation</keyword>
<feature type="repeat" description="WD" evidence="19">
    <location>
        <begin position="239"/>
        <end position="280"/>
    </location>
</feature>
<evidence type="ECO:0000256" key="15">
    <source>
        <dbReference type="ARBA" id="ARBA00065513"/>
    </source>
</evidence>
<proteinExistence type="inferred from homology"/>
<dbReference type="InterPro" id="IPR001680">
    <property type="entry name" value="WD40_rpt"/>
</dbReference>
<dbReference type="SUPFAM" id="SSF50978">
    <property type="entry name" value="WD40 repeat-like"/>
    <property type="match status" value="1"/>
</dbReference>
<evidence type="ECO:0000256" key="19">
    <source>
        <dbReference type="PROSITE-ProRule" id="PRU00221"/>
    </source>
</evidence>
<dbReference type="InterPro" id="IPR036322">
    <property type="entry name" value="WD40_repeat_dom_sf"/>
</dbReference>
<feature type="transmembrane region" description="Helical" evidence="21">
    <location>
        <begin position="591"/>
        <end position="611"/>
    </location>
</feature>
<evidence type="ECO:0000256" key="17">
    <source>
        <dbReference type="ARBA" id="ARBA00076054"/>
    </source>
</evidence>
<feature type="transmembrane region" description="Helical" evidence="21">
    <location>
        <begin position="439"/>
        <end position="460"/>
    </location>
</feature>
<dbReference type="CDD" id="cd00200">
    <property type="entry name" value="WD40"/>
    <property type="match status" value="1"/>
</dbReference>
<dbReference type="AlphaFoldDB" id="A0A8B9H3H1"/>
<keyword evidence="4" id="KW-1017">Isopeptide bond</keyword>
<evidence type="ECO:0000256" key="4">
    <source>
        <dbReference type="ARBA" id="ARBA00022499"/>
    </source>
</evidence>
<dbReference type="PRINTS" id="PR00320">
    <property type="entry name" value="GPROTEINBRPT"/>
</dbReference>
<dbReference type="PANTHER" id="PTHR19865:SF0">
    <property type="entry name" value="U3 SMALL NUCLEOLAR RNA-INTERACTING PROTEIN 2"/>
    <property type="match status" value="1"/>
</dbReference>
<keyword evidence="11" id="KW-0007">Acetylation</keyword>
<dbReference type="InterPro" id="IPR020472">
    <property type="entry name" value="WD40_PAC1"/>
</dbReference>
<dbReference type="PROSITE" id="PS50294">
    <property type="entry name" value="WD_REPEATS_REGION"/>
    <property type="match status" value="4"/>
</dbReference>
<feature type="region of interest" description="Disordered" evidence="20">
    <location>
        <begin position="1"/>
        <end position="77"/>
    </location>
</feature>
<comment type="function">
    <text evidence="14">Component of a nucleolar small nuclear ribonucleoprotein particle (snoRNP) thought to participate in the processing and modification of pre-ribosomal RNA (pre-rRNA). Part of the small subunit (SSU) processome, first precursor of the small eukaryotic ribosomal subunit. During the assembly of the SSU processome in the nucleolus, many ribosome biogenesis factors, an RNA chaperone and ribosomal proteins associate with the nascent pre-rRNA and work in concert to generate RNA folding, modifications, rearrangements and cleavage as well as targeted degradation of pre-ribosomal RNA by the RNA exosome.</text>
</comment>
<dbReference type="Pfam" id="PF00400">
    <property type="entry name" value="WD40"/>
    <property type="match status" value="5"/>
</dbReference>
<evidence type="ECO:0000256" key="14">
    <source>
        <dbReference type="ARBA" id="ARBA00055322"/>
    </source>
</evidence>
<organism evidence="22 23">
    <name type="scientific">Astyanax mexicanus</name>
    <name type="common">Blind cave fish</name>
    <name type="synonym">Astyanax fasciatus mexicanus</name>
    <dbReference type="NCBI Taxonomy" id="7994"/>
    <lineage>
        <taxon>Eukaryota</taxon>
        <taxon>Metazoa</taxon>
        <taxon>Chordata</taxon>
        <taxon>Craniata</taxon>
        <taxon>Vertebrata</taxon>
        <taxon>Euteleostomi</taxon>
        <taxon>Actinopterygii</taxon>
        <taxon>Neopterygii</taxon>
        <taxon>Teleostei</taxon>
        <taxon>Ostariophysi</taxon>
        <taxon>Characiformes</taxon>
        <taxon>Characoidei</taxon>
        <taxon>Acestrorhamphidae</taxon>
        <taxon>Acestrorhamphinae</taxon>
        <taxon>Astyanax</taxon>
    </lineage>
</organism>
<evidence type="ECO:0000256" key="9">
    <source>
        <dbReference type="ARBA" id="ARBA00022843"/>
    </source>
</evidence>
<evidence type="ECO:0000256" key="3">
    <source>
        <dbReference type="ARBA" id="ARBA00022481"/>
    </source>
</evidence>
<comment type="subcellular location">
    <subcellularLocation>
        <location evidence="1">Nucleus</location>
        <location evidence="1">Nucleolus</location>
    </subcellularLocation>
</comment>
<feature type="repeat" description="WD" evidence="19">
    <location>
        <begin position="281"/>
        <end position="322"/>
    </location>
</feature>
<accession>A0A8B9H3H1</accession>
<keyword evidence="7 19" id="KW-0853">WD repeat</keyword>
<feature type="repeat" description="WD" evidence="19">
    <location>
        <begin position="322"/>
        <end position="362"/>
    </location>
</feature>
<feature type="transmembrane region" description="Helical" evidence="21">
    <location>
        <begin position="494"/>
        <end position="514"/>
    </location>
</feature>